<reference evidence="1" key="1">
    <citation type="journal article" date="2019" name="bioRxiv">
        <title>The Genome of the Zebra Mussel, Dreissena polymorpha: A Resource for Invasive Species Research.</title>
        <authorList>
            <person name="McCartney M.A."/>
            <person name="Auch B."/>
            <person name="Kono T."/>
            <person name="Mallez S."/>
            <person name="Zhang Y."/>
            <person name="Obille A."/>
            <person name="Becker A."/>
            <person name="Abrahante J.E."/>
            <person name="Garbe J."/>
            <person name="Badalamenti J.P."/>
            <person name="Herman A."/>
            <person name="Mangelson H."/>
            <person name="Liachko I."/>
            <person name="Sullivan S."/>
            <person name="Sone E.D."/>
            <person name="Koren S."/>
            <person name="Silverstein K.A.T."/>
            <person name="Beckman K.B."/>
            <person name="Gohl D.M."/>
        </authorList>
    </citation>
    <scope>NUCLEOTIDE SEQUENCE</scope>
    <source>
        <strain evidence="1">Duluth1</strain>
        <tissue evidence="1">Whole animal</tissue>
    </source>
</reference>
<comment type="caution">
    <text evidence="1">The sequence shown here is derived from an EMBL/GenBank/DDBJ whole genome shotgun (WGS) entry which is preliminary data.</text>
</comment>
<dbReference type="EMBL" id="JAIWYP010000002">
    <property type="protein sequence ID" value="KAH3875324.1"/>
    <property type="molecule type" value="Genomic_DNA"/>
</dbReference>
<protein>
    <submittedName>
        <fullName evidence="1">Uncharacterized protein</fullName>
    </submittedName>
</protein>
<gene>
    <name evidence="1" type="ORF">DPMN_038587</name>
</gene>
<sequence length="90" mass="10479">MWNVLSRDFTQSPYPQLNKNLPYLPVLFHLHLHHTSAQSHLIITRLVVLGQEKDENSNDRIDRRDLIVKSLEIEKVCPATFSPIQPRPLV</sequence>
<proteinExistence type="predicted"/>
<organism evidence="1 2">
    <name type="scientific">Dreissena polymorpha</name>
    <name type="common">Zebra mussel</name>
    <name type="synonym">Mytilus polymorpha</name>
    <dbReference type="NCBI Taxonomy" id="45954"/>
    <lineage>
        <taxon>Eukaryota</taxon>
        <taxon>Metazoa</taxon>
        <taxon>Spiralia</taxon>
        <taxon>Lophotrochozoa</taxon>
        <taxon>Mollusca</taxon>
        <taxon>Bivalvia</taxon>
        <taxon>Autobranchia</taxon>
        <taxon>Heteroconchia</taxon>
        <taxon>Euheterodonta</taxon>
        <taxon>Imparidentia</taxon>
        <taxon>Neoheterodontei</taxon>
        <taxon>Myida</taxon>
        <taxon>Dreissenoidea</taxon>
        <taxon>Dreissenidae</taxon>
        <taxon>Dreissena</taxon>
    </lineage>
</organism>
<keyword evidence="2" id="KW-1185">Reference proteome</keyword>
<dbReference type="Proteomes" id="UP000828390">
    <property type="component" value="Unassembled WGS sequence"/>
</dbReference>
<evidence type="ECO:0000313" key="2">
    <source>
        <dbReference type="Proteomes" id="UP000828390"/>
    </source>
</evidence>
<dbReference type="AlphaFoldDB" id="A0A9D4RNT2"/>
<name>A0A9D4RNT2_DREPO</name>
<evidence type="ECO:0000313" key="1">
    <source>
        <dbReference type="EMBL" id="KAH3875324.1"/>
    </source>
</evidence>
<reference evidence="1" key="2">
    <citation type="submission" date="2020-11" db="EMBL/GenBank/DDBJ databases">
        <authorList>
            <person name="McCartney M.A."/>
            <person name="Auch B."/>
            <person name="Kono T."/>
            <person name="Mallez S."/>
            <person name="Becker A."/>
            <person name="Gohl D.M."/>
            <person name="Silverstein K.A.T."/>
            <person name="Koren S."/>
            <person name="Bechman K.B."/>
            <person name="Herman A."/>
            <person name="Abrahante J.E."/>
            <person name="Garbe J."/>
        </authorList>
    </citation>
    <scope>NUCLEOTIDE SEQUENCE</scope>
    <source>
        <strain evidence="1">Duluth1</strain>
        <tissue evidence="1">Whole animal</tissue>
    </source>
</reference>
<accession>A0A9D4RNT2</accession>